<dbReference type="InterPro" id="IPR051384">
    <property type="entry name" value="Mth_GPCR"/>
</dbReference>
<feature type="transmembrane region" description="Helical" evidence="10">
    <location>
        <begin position="398"/>
        <end position="420"/>
    </location>
</feature>
<organism evidence="13 14">
    <name type="scientific">Photinus pyralis</name>
    <name type="common">Common eastern firefly</name>
    <name type="synonym">Lampyris pyralis</name>
    <dbReference type="NCBI Taxonomy" id="7054"/>
    <lineage>
        <taxon>Eukaryota</taxon>
        <taxon>Metazoa</taxon>
        <taxon>Ecdysozoa</taxon>
        <taxon>Arthropoda</taxon>
        <taxon>Hexapoda</taxon>
        <taxon>Insecta</taxon>
        <taxon>Pterygota</taxon>
        <taxon>Neoptera</taxon>
        <taxon>Endopterygota</taxon>
        <taxon>Coleoptera</taxon>
        <taxon>Polyphaga</taxon>
        <taxon>Elateriformia</taxon>
        <taxon>Elateroidea</taxon>
        <taxon>Lampyridae</taxon>
        <taxon>Lampyrinae</taxon>
        <taxon>Photinus</taxon>
    </lineage>
</organism>
<dbReference type="SUPFAM" id="SSF63877">
    <property type="entry name" value="Methuselah ectodomain"/>
    <property type="match status" value="1"/>
</dbReference>
<evidence type="ECO:0000256" key="3">
    <source>
        <dbReference type="ARBA" id="ARBA00022692"/>
    </source>
</evidence>
<keyword evidence="9" id="KW-0807">Transducer</keyword>
<protein>
    <recommendedName>
        <fullName evidence="12">G-protein coupled receptors family 2 profile 2 domain-containing protein</fullName>
    </recommendedName>
</protein>
<dbReference type="InParanoid" id="A0A5N4A439"/>
<dbReference type="OrthoDB" id="6134459at2759"/>
<evidence type="ECO:0000256" key="10">
    <source>
        <dbReference type="SAM" id="Phobius"/>
    </source>
</evidence>
<keyword evidence="3 10" id="KW-0812">Transmembrane</keyword>
<comment type="similarity">
    <text evidence="2">Belongs to the G-protein coupled receptor 2 family. Mth subfamily.</text>
</comment>
<evidence type="ECO:0000256" key="6">
    <source>
        <dbReference type="ARBA" id="ARBA00023040"/>
    </source>
</evidence>
<dbReference type="Pfam" id="PF00002">
    <property type="entry name" value="7tm_2"/>
    <property type="match status" value="1"/>
</dbReference>
<feature type="transmembrane region" description="Helical" evidence="10">
    <location>
        <begin position="188"/>
        <end position="208"/>
    </location>
</feature>
<keyword evidence="7 10" id="KW-0472">Membrane</keyword>
<dbReference type="Gene3D" id="1.20.1070.10">
    <property type="entry name" value="Rhodopsin 7-helix transmembrane proteins"/>
    <property type="match status" value="1"/>
</dbReference>
<feature type="signal peptide" evidence="11">
    <location>
        <begin position="1"/>
        <end position="24"/>
    </location>
</feature>
<evidence type="ECO:0000256" key="1">
    <source>
        <dbReference type="ARBA" id="ARBA00004127"/>
    </source>
</evidence>
<keyword evidence="14" id="KW-1185">Reference proteome</keyword>
<feature type="domain" description="G-protein coupled receptors family 2 profile 2" evidence="12">
    <location>
        <begin position="183"/>
        <end position="455"/>
    </location>
</feature>
<accession>A0A5N4A439</accession>
<keyword evidence="5 10" id="KW-1133">Transmembrane helix</keyword>
<dbReference type="PANTHER" id="PTHR47154">
    <property type="entry name" value="G-PROTEIN COUPLED RECEPTOR MTH-RELATED"/>
    <property type="match status" value="1"/>
</dbReference>
<feature type="transmembrane region" description="Helical" evidence="10">
    <location>
        <begin position="220"/>
        <end position="238"/>
    </location>
</feature>
<keyword evidence="8" id="KW-0675">Receptor</keyword>
<feature type="transmembrane region" description="Helical" evidence="10">
    <location>
        <begin position="432"/>
        <end position="453"/>
    </location>
</feature>
<dbReference type="Proteomes" id="UP000327044">
    <property type="component" value="Unassembled WGS sequence"/>
</dbReference>
<comment type="caution">
    <text evidence="13">The sequence shown here is derived from an EMBL/GenBank/DDBJ whole genome shotgun (WGS) entry which is preliminary data.</text>
</comment>
<feature type="transmembrane region" description="Helical" evidence="10">
    <location>
        <begin position="294"/>
        <end position="315"/>
    </location>
</feature>
<dbReference type="InterPro" id="IPR023311">
    <property type="entry name" value="Methusela_ecto_dom_2"/>
</dbReference>
<comment type="subcellular location">
    <subcellularLocation>
        <location evidence="1">Endomembrane system</location>
        <topology evidence="1">Multi-pass membrane protein</topology>
    </subcellularLocation>
</comment>
<feature type="transmembrane region" description="Helical" evidence="10">
    <location>
        <begin position="347"/>
        <end position="369"/>
    </location>
</feature>
<dbReference type="GO" id="GO:0005886">
    <property type="term" value="C:plasma membrane"/>
    <property type="evidence" value="ECO:0007669"/>
    <property type="project" value="TreeGrafter"/>
</dbReference>
<dbReference type="FunCoup" id="A0A5N4A439">
    <property type="interactions" value="151"/>
</dbReference>
<evidence type="ECO:0000259" key="12">
    <source>
        <dbReference type="PROSITE" id="PS50261"/>
    </source>
</evidence>
<name>A0A5N4A439_PHOPY</name>
<evidence type="ECO:0000256" key="4">
    <source>
        <dbReference type="ARBA" id="ARBA00022729"/>
    </source>
</evidence>
<dbReference type="Gene3D" id="2.170.180.11">
    <property type="entry name" value="Methuselah ectodomain, domain 2"/>
    <property type="match status" value="1"/>
</dbReference>
<keyword evidence="4 11" id="KW-0732">Signal</keyword>
<evidence type="ECO:0000256" key="9">
    <source>
        <dbReference type="ARBA" id="ARBA00023224"/>
    </source>
</evidence>
<dbReference type="GO" id="GO:0007166">
    <property type="term" value="P:cell surface receptor signaling pathway"/>
    <property type="evidence" value="ECO:0007669"/>
    <property type="project" value="InterPro"/>
</dbReference>
<dbReference type="PANTHER" id="PTHR47154:SF2">
    <property type="entry name" value="G-PROTEIN COUPLED RECEPTOR MTH-RELATED"/>
    <property type="match status" value="1"/>
</dbReference>
<evidence type="ECO:0000256" key="7">
    <source>
        <dbReference type="ARBA" id="ARBA00023136"/>
    </source>
</evidence>
<dbReference type="AlphaFoldDB" id="A0A5N4A439"/>
<sequence length="507" mass="58424">MSRTSSRLSHFVVPLILCVVNCFAANNCDFDSDVELGDRLGIDDEVVVKNGILYAAKDVQNTEGLKRGCFCDINVCVRKCCPMGQYMLNRTCVLSGKPFVIPNEMRPGLSGYQLVFGNECKHDKRRSLLDPVFEEDYFTITTTGRLRTPFDGAVYKLRDYCVDYIEQFDRIQALVCAYRNANISSSNVVGMIISMPFLLLTFVIYALLPERNLHRKCLMCYVLTLFCAYLCLAIAQIHPNDIEFDTCEALGILCYFFFMVSFLFMNAMSFDMWWTFSGMRGFSGTKKEKERKRFIAYSLYSWGVPVVLVIIVTSLTHSTIPLDAWYNPGIGDGQCWFRLRGQYAELLFFHGPLAILIMVNIILFCLTAFKIREAQKATVMLSTSDSRRHSMEKDKERYYLFLKLMLAMGLNWSTELISTVVRWQVKDVPEDVWYITDLCNGLYGMFIFFVFVFKRSTWELLKQRYYTATGKPNLQRSINDPLASVHSNKLQQDDSNLYKNGNQLELK</sequence>
<dbReference type="GO" id="GO:0008528">
    <property type="term" value="F:G protein-coupled peptide receptor activity"/>
    <property type="evidence" value="ECO:0007669"/>
    <property type="project" value="TreeGrafter"/>
</dbReference>
<evidence type="ECO:0000256" key="11">
    <source>
        <dbReference type="SAM" id="SignalP"/>
    </source>
</evidence>
<dbReference type="CDD" id="cd15039">
    <property type="entry name" value="7tmB3_Methuselah-like"/>
    <property type="match status" value="1"/>
</dbReference>
<reference evidence="13 14" key="1">
    <citation type="journal article" date="2018" name="Elife">
        <title>Firefly genomes illuminate parallel origins of bioluminescence in beetles.</title>
        <authorList>
            <person name="Fallon T.R."/>
            <person name="Lower S.E."/>
            <person name="Chang C.H."/>
            <person name="Bessho-Uehara M."/>
            <person name="Martin G.J."/>
            <person name="Bewick A.J."/>
            <person name="Behringer M."/>
            <person name="Debat H.J."/>
            <person name="Wong I."/>
            <person name="Day J.C."/>
            <person name="Suvorov A."/>
            <person name="Silva C.J."/>
            <person name="Stanger-Hall K.F."/>
            <person name="Hall D.W."/>
            <person name="Schmitz R.J."/>
            <person name="Nelson D.R."/>
            <person name="Lewis S.M."/>
            <person name="Shigenobu S."/>
            <person name="Bybee S.M."/>
            <person name="Larracuente A.M."/>
            <person name="Oba Y."/>
            <person name="Weng J.K."/>
        </authorList>
    </citation>
    <scope>NUCLEOTIDE SEQUENCE [LARGE SCALE GENOMIC DNA]</scope>
    <source>
        <strain evidence="13">1611_PpyrPB1</strain>
        <tissue evidence="13">Whole body</tissue>
    </source>
</reference>
<evidence type="ECO:0000256" key="2">
    <source>
        <dbReference type="ARBA" id="ARBA00008979"/>
    </source>
</evidence>
<evidence type="ECO:0000313" key="14">
    <source>
        <dbReference type="Proteomes" id="UP000327044"/>
    </source>
</evidence>
<evidence type="ECO:0000256" key="8">
    <source>
        <dbReference type="ARBA" id="ARBA00023170"/>
    </source>
</evidence>
<feature type="chain" id="PRO_5024446264" description="G-protein coupled receptors family 2 profile 2 domain-containing protein" evidence="11">
    <location>
        <begin position="25"/>
        <end position="507"/>
    </location>
</feature>
<dbReference type="EMBL" id="VVIM01000010">
    <property type="protein sequence ID" value="KAB0792083.1"/>
    <property type="molecule type" value="Genomic_DNA"/>
</dbReference>
<dbReference type="InterPro" id="IPR036272">
    <property type="entry name" value="Methuselah_N_sf"/>
</dbReference>
<evidence type="ECO:0000256" key="5">
    <source>
        <dbReference type="ARBA" id="ARBA00022989"/>
    </source>
</evidence>
<dbReference type="GO" id="GO:0012505">
    <property type="term" value="C:endomembrane system"/>
    <property type="evidence" value="ECO:0007669"/>
    <property type="project" value="UniProtKB-SubCell"/>
</dbReference>
<dbReference type="InterPro" id="IPR017981">
    <property type="entry name" value="GPCR_2-like_7TM"/>
</dbReference>
<proteinExistence type="inferred from homology"/>
<evidence type="ECO:0000313" key="13">
    <source>
        <dbReference type="EMBL" id="KAB0792083.1"/>
    </source>
</evidence>
<dbReference type="InterPro" id="IPR000832">
    <property type="entry name" value="GPCR_2_secretin-like"/>
</dbReference>
<keyword evidence="6" id="KW-0297">G-protein coupled receptor</keyword>
<gene>
    <name evidence="13" type="ORF">PPYR_14044</name>
</gene>
<feature type="transmembrane region" description="Helical" evidence="10">
    <location>
        <begin position="250"/>
        <end position="274"/>
    </location>
</feature>
<dbReference type="PROSITE" id="PS50261">
    <property type="entry name" value="G_PROTEIN_RECEP_F2_4"/>
    <property type="match status" value="1"/>
</dbReference>